<accession>A0A0M0JR87</accession>
<proteinExistence type="predicted"/>
<dbReference type="Proteomes" id="UP000037460">
    <property type="component" value="Unassembled WGS sequence"/>
</dbReference>
<name>A0A0M0JR87_9EUKA</name>
<sequence>MLIAATLVAAASCRRSVITTLDPMYAEDHLNYLCMNYTRPTPLPCRKVAESWKPRWGGGSSGEPSRFMIYAWWPPVPADFEAYANAGFNLALTGNSLYAYCHHKGPDSTVTHDELFEVNVATSDTLAKLGVLTIFDTDNMCNAQLLRGTSQAYGNATGGIVEGRTNITARAPGPDANQPWPGCKASRPISKGQTVPELEYITTELARRGKREQFGGIQLHDDTLTQTGQTISNVAWLKEHANDFVGMVNQVGGATGPQTLHRTGLFISAPEQYPMQCPHGNCSDPSVNATAFAMAQMNANANNAWVDARFGLQSWPLFQVGAGNGPLDGPESPDNVTSNVRSDSLVRWMVYSAVAYGATALNYYCWGGGVWWINEDPTKPGKPPPTFQTVVEANADAGAWGDELLAGGFRFAGALHTGFMNERDGGSVPSDEAIVTRMSEDLLVGVFVPADAGGPIPAAADGHATGADAPLAYLFIVDKRVSGQLGVVPARNVTLALHPSVAAASVARPGVQGPRGFDELRQRHGGVAPPPGKRRHQYAHTSREEVRAPTAGGSANAGHSRVLVTVELVGGGGGLVRLYPVPGGAAALIDACFSFIQWTYPPGDAHMSARSPSLNFGLKAPSWAYDSWHARYRPYEGLELTAGRSFEDGEQTNFIVGASFRGAPPPTAADEAEAWAWAGFNLLSVEAPPKDDLAVYGPASAAVGTVLDQGYPFGYFAIVEPADATPAGYFSPSDVLSLNRAFRCHGRWAGLLLARDADDTSARNATAAAAAALRTSGQGSWLLPFAIASSASAALALGERGVPLAMPSVPAVGGTDPVAWAQAVVARYEPMRAMLAASYVSYSCGAGCTRWRSVSDMPFVAALDACVSDSDSMLRWTAFSALAYGARGIFWQGAGRCAPLGSPRAGLLASINKRIVQWGNTFVASWGSTDFPGGGYNVTNMWSTGFVVPHAVPPGSGGANDLVQAADPDLLIVELGSQGRDGTRDGTPLVFIVDQRVSAQPGGAPVRTVRVQLRDDVQLTQPLEGDCAATRCQCGMSLLGNTVTLRLPGGSGQLVALYTNK</sequence>
<evidence type="ECO:0000256" key="1">
    <source>
        <dbReference type="SAM" id="MobiDB-lite"/>
    </source>
</evidence>
<gene>
    <name evidence="2" type="ORF">Ctob_014232</name>
</gene>
<feature type="region of interest" description="Disordered" evidence="1">
    <location>
        <begin position="171"/>
        <end position="190"/>
    </location>
</feature>
<protein>
    <submittedName>
        <fullName evidence="2">Uncharacterized protein</fullName>
    </submittedName>
</protein>
<dbReference type="EMBL" id="JWZX01002483">
    <property type="protein sequence ID" value="KOO28970.1"/>
    <property type="molecule type" value="Genomic_DNA"/>
</dbReference>
<organism evidence="2 3">
    <name type="scientific">Chrysochromulina tobinii</name>
    <dbReference type="NCBI Taxonomy" id="1460289"/>
    <lineage>
        <taxon>Eukaryota</taxon>
        <taxon>Haptista</taxon>
        <taxon>Haptophyta</taxon>
        <taxon>Prymnesiophyceae</taxon>
        <taxon>Prymnesiales</taxon>
        <taxon>Chrysochromulinaceae</taxon>
        <taxon>Chrysochromulina</taxon>
    </lineage>
</organism>
<feature type="region of interest" description="Disordered" evidence="1">
    <location>
        <begin position="523"/>
        <end position="556"/>
    </location>
</feature>
<dbReference type="AlphaFoldDB" id="A0A0M0JR87"/>
<comment type="caution">
    <text evidence="2">The sequence shown here is derived from an EMBL/GenBank/DDBJ whole genome shotgun (WGS) entry which is preliminary data.</text>
</comment>
<evidence type="ECO:0000313" key="3">
    <source>
        <dbReference type="Proteomes" id="UP000037460"/>
    </source>
</evidence>
<evidence type="ECO:0000313" key="2">
    <source>
        <dbReference type="EMBL" id="KOO28970.1"/>
    </source>
</evidence>
<keyword evidence="3" id="KW-1185">Reference proteome</keyword>
<reference evidence="3" key="1">
    <citation type="journal article" date="2015" name="PLoS Genet.">
        <title>Genome Sequence and Transcriptome Analyses of Chrysochromulina tobin: Metabolic Tools for Enhanced Algal Fitness in the Prominent Order Prymnesiales (Haptophyceae).</title>
        <authorList>
            <person name="Hovde B.T."/>
            <person name="Deodato C.R."/>
            <person name="Hunsperger H.M."/>
            <person name="Ryken S.A."/>
            <person name="Yost W."/>
            <person name="Jha R.K."/>
            <person name="Patterson J."/>
            <person name="Monnat R.J. Jr."/>
            <person name="Barlow S.B."/>
            <person name="Starkenburg S.R."/>
            <person name="Cattolico R.A."/>
        </authorList>
    </citation>
    <scope>NUCLEOTIDE SEQUENCE</scope>
    <source>
        <strain evidence="3">CCMP291</strain>
    </source>
</reference>